<organism evidence="1">
    <name type="scientific">marine sediment metagenome</name>
    <dbReference type="NCBI Taxonomy" id="412755"/>
    <lineage>
        <taxon>unclassified sequences</taxon>
        <taxon>metagenomes</taxon>
        <taxon>ecological metagenomes</taxon>
    </lineage>
</organism>
<proteinExistence type="predicted"/>
<dbReference type="SUPFAM" id="SSF74650">
    <property type="entry name" value="Galactose mutarotase-like"/>
    <property type="match status" value="1"/>
</dbReference>
<dbReference type="InterPro" id="IPR014718">
    <property type="entry name" value="GH-type_carb-bd"/>
</dbReference>
<gene>
    <name evidence="1" type="ORF">S01H1_35236</name>
</gene>
<feature type="non-terminal residue" evidence="1">
    <location>
        <position position="1"/>
    </location>
</feature>
<dbReference type="GO" id="GO:0016853">
    <property type="term" value="F:isomerase activity"/>
    <property type="evidence" value="ECO:0007669"/>
    <property type="project" value="InterPro"/>
</dbReference>
<reference evidence="1" key="1">
    <citation type="journal article" date="2014" name="Front. Microbiol.">
        <title>High frequency of phylogenetically diverse reductive dehalogenase-homologous genes in deep subseafloor sedimentary metagenomes.</title>
        <authorList>
            <person name="Kawai M."/>
            <person name="Futagami T."/>
            <person name="Toyoda A."/>
            <person name="Takaki Y."/>
            <person name="Nishi S."/>
            <person name="Hori S."/>
            <person name="Arai W."/>
            <person name="Tsubouchi T."/>
            <person name="Morono Y."/>
            <person name="Uchiyama I."/>
            <person name="Ito T."/>
            <person name="Fujiyama A."/>
            <person name="Inagaki F."/>
            <person name="Takami H."/>
        </authorList>
    </citation>
    <scope>NUCLEOTIDE SEQUENCE</scope>
    <source>
        <strain evidence="1">Expedition CK06-06</strain>
    </source>
</reference>
<dbReference type="CDD" id="cd01081">
    <property type="entry name" value="Aldose_epim"/>
    <property type="match status" value="1"/>
</dbReference>
<dbReference type="InterPro" id="IPR011013">
    <property type="entry name" value="Gal_mutarotase_sf_dom"/>
</dbReference>
<comment type="caution">
    <text evidence="1">The sequence shown here is derived from an EMBL/GenBank/DDBJ whole genome shotgun (WGS) entry which is preliminary data.</text>
</comment>
<dbReference type="Pfam" id="PF01263">
    <property type="entry name" value="Aldose_epim"/>
    <property type="match status" value="1"/>
</dbReference>
<accession>X0VG01</accession>
<dbReference type="EMBL" id="BARS01022008">
    <property type="protein sequence ID" value="GAG10147.1"/>
    <property type="molecule type" value="Genomic_DNA"/>
</dbReference>
<dbReference type="InterPro" id="IPR008183">
    <property type="entry name" value="Aldose_1/G6P_1-epimerase"/>
</dbReference>
<dbReference type="AlphaFoldDB" id="X0VG01"/>
<evidence type="ECO:0000313" key="1">
    <source>
        <dbReference type="EMBL" id="GAG10147.1"/>
    </source>
</evidence>
<dbReference type="GO" id="GO:0030246">
    <property type="term" value="F:carbohydrate binding"/>
    <property type="evidence" value="ECO:0007669"/>
    <property type="project" value="InterPro"/>
</dbReference>
<dbReference type="Gene3D" id="2.70.98.10">
    <property type="match status" value="1"/>
</dbReference>
<protein>
    <recommendedName>
        <fullName evidence="2">Aldose 1-epimerase</fullName>
    </recommendedName>
</protein>
<name>X0VG01_9ZZZZ</name>
<dbReference type="GO" id="GO:0005975">
    <property type="term" value="P:carbohydrate metabolic process"/>
    <property type="evidence" value="ECO:0007669"/>
    <property type="project" value="InterPro"/>
</dbReference>
<evidence type="ECO:0008006" key="2">
    <source>
        <dbReference type="Google" id="ProtNLM"/>
    </source>
</evidence>
<sequence length="234" mass="25868">AIHGLVRYELFRVAETKEADESGMVALLCRTLRPGIFEGYEFSVDVKVTFTLCERALFLKIEGTNVGKGAAPFGCGWHPYFKTSDKGIEHLRLTVPAQNAVITDERMLPIAGKSAFCSLGRSPEIDFRPNRPSNGNVIGNRKLDQCYHALITDENGYSHTLLEDPENGVRIRVSQKGGLMHVYTGDTLPARSRKSIALEPVELMTNAFNRPACAGHTRLEPAETRGFDFGVNVE</sequence>